<dbReference type="InterPro" id="IPR002885">
    <property type="entry name" value="PPR_rpt"/>
</dbReference>
<evidence type="ECO:0000256" key="3">
    <source>
        <dbReference type="SAM" id="MobiDB-lite"/>
    </source>
</evidence>
<keyword evidence="6" id="KW-1185">Reference proteome</keyword>
<feature type="compositionally biased region" description="Low complexity" evidence="3">
    <location>
        <begin position="192"/>
        <end position="201"/>
    </location>
</feature>
<comment type="caution">
    <text evidence="5">The sequence shown here is derived from an EMBL/GenBank/DDBJ whole genome shotgun (WGS) entry which is preliminary data.</text>
</comment>
<dbReference type="SMART" id="SM00271">
    <property type="entry name" value="DnaJ"/>
    <property type="match status" value="1"/>
</dbReference>
<dbReference type="InterPro" id="IPR001623">
    <property type="entry name" value="DnaJ_domain"/>
</dbReference>
<dbReference type="PROSITE" id="PS51375">
    <property type="entry name" value="PPR"/>
    <property type="match status" value="1"/>
</dbReference>
<gene>
    <name evidence="5" type="ORF">PGLA1383_LOCUS3073</name>
</gene>
<dbReference type="Pfam" id="PF00226">
    <property type="entry name" value="DnaJ"/>
    <property type="match status" value="1"/>
</dbReference>
<feature type="compositionally biased region" description="Low complexity" evidence="3">
    <location>
        <begin position="153"/>
        <end position="183"/>
    </location>
</feature>
<dbReference type="NCBIfam" id="TIGR00756">
    <property type="entry name" value="PPR"/>
    <property type="match status" value="1"/>
</dbReference>
<dbReference type="PANTHER" id="PTHR47936">
    <property type="entry name" value="PPR_LONG DOMAIN-CONTAINING PROTEIN"/>
    <property type="match status" value="1"/>
</dbReference>
<dbReference type="Gene3D" id="1.10.287.110">
    <property type="entry name" value="DnaJ domain"/>
    <property type="match status" value="1"/>
</dbReference>
<feature type="domain" description="J" evidence="4">
    <location>
        <begin position="28"/>
        <end position="89"/>
    </location>
</feature>
<proteinExistence type="predicted"/>
<protein>
    <recommendedName>
        <fullName evidence="4">J domain-containing protein</fullName>
    </recommendedName>
</protein>
<feature type="region of interest" description="Disordered" evidence="3">
    <location>
        <begin position="666"/>
        <end position="724"/>
    </location>
</feature>
<dbReference type="Proteomes" id="UP000654075">
    <property type="component" value="Unassembled WGS sequence"/>
</dbReference>
<feature type="non-terminal residue" evidence="5">
    <location>
        <position position="902"/>
    </location>
</feature>
<dbReference type="PROSITE" id="PS50076">
    <property type="entry name" value="DNAJ_2"/>
    <property type="match status" value="1"/>
</dbReference>
<evidence type="ECO:0000256" key="1">
    <source>
        <dbReference type="ARBA" id="ARBA00022737"/>
    </source>
</evidence>
<evidence type="ECO:0000259" key="4">
    <source>
        <dbReference type="PROSITE" id="PS50076"/>
    </source>
</evidence>
<dbReference type="AlphaFoldDB" id="A0A813DCB6"/>
<feature type="region of interest" description="Disordered" evidence="3">
    <location>
        <begin position="589"/>
        <end position="620"/>
    </location>
</feature>
<reference evidence="5" key="1">
    <citation type="submission" date="2021-02" db="EMBL/GenBank/DDBJ databases">
        <authorList>
            <person name="Dougan E. K."/>
            <person name="Rhodes N."/>
            <person name="Thang M."/>
            <person name="Chan C."/>
        </authorList>
    </citation>
    <scope>NUCLEOTIDE SEQUENCE</scope>
</reference>
<feature type="region of interest" description="Disordered" evidence="3">
    <location>
        <begin position="278"/>
        <end position="344"/>
    </location>
</feature>
<feature type="repeat" description="PPR" evidence="2">
    <location>
        <begin position="862"/>
        <end position="896"/>
    </location>
</feature>
<dbReference type="EMBL" id="CAJNNV010001022">
    <property type="protein sequence ID" value="CAE8584131.1"/>
    <property type="molecule type" value="Genomic_DNA"/>
</dbReference>
<feature type="compositionally biased region" description="Basic and acidic residues" evidence="3">
    <location>
        <begin position="680"/>
        <end position="692"/>
    </location>
</feature>
<feature type="compositionally biased region" description="Low complexity" evidence="3">
    <location>
        <begin position="81"/>
        <end position="98"/>
    </location>
</feature>
<feature type="compositionally biased region" description="Basic residues" evidence="3">
    <location>
        <begin position="99"/>
        <end position="109"/>
    </location>
</feature>
<evidence type="ECO:0000256" key="2">
    <source>
        <dbReference type="PROSITE-ProRule" id="PRU00708"/>
    </source>
</evidence>
<dbReference type="Gene3D" id="1.25.40.10">
    <property type="entry name" value="Tetratricopeptide repeat domain"/>
    <property type="match status" value="1"/>
</dbReference>
<feature type="compositionally biased region" description="Low complexity" evidence="3">
    <location>
        <begin position="327"/>
        <end position="339"/>
    </location>
</feature>
<evidence type="ECO:0000313" key="5">
    <source>
        <dbReference type="EMBL" id="CAE8584131.1"/>
    </source>
</evidence>
<accession>A0A813DCB6</accession>
<feature type="compositionally biased region" description="Low complexity" evidence="3">
    <location>
        <begin position="112"/>
        <end position="138"/>
    </location>
</feature>
<dbReference type="SUPFAM" id="SSF46565">
    <property type="entry name" value="Chaperone J-domain"/>
    <property type="match status" value="1"/>
</dbReference>
<dbReference type="InterPro" id="IPR036869">
    <property type="entry name" value="J_dom_sf"/>
</dbReference>
<organism evidence="5 6">
    <name type="scientific">Polarella glacialis</name>
    <name type="common">Dinoflagellate</name>
    <dbReference type="NCBI Taxonomy" id="89957"/>
    <lineage>
        <taxon>Eukaryota</taxon>
        <taxon>Sar</taxon>
        <taxon>Alveolata</taxon>
        <taxon>Dinophyceae</taxon>
        <taxon>Suessiales</taxon>
        <taxon>Suessiaceae</taxon>
        <taxon>Polarella</taxon>
    </lineage>
</organism>
<dbReference type="OrthoDB" id="440666at2759"/>
<dbReference type="CDD" id="cd06257">
    <property type="entry name" value="DnaJ"/>
    <property type="match status" value="1"/>
</dbReference>
<feature type="compositionally biased region" description="Basic and acidic residues" evidence="3">
    <location>
        <begin position="611"/>
        <end position="620"/>
    </location>
</feature>
<dbReference type="Pfam" id="PF13812">
    <property type="entry name" value="PPR_3"/>
    <property type="match status" value="1"/>
</dbReference>
<dbReference type="Pfam" id="PF01535">
    <property type="entry name" value="PPR"/>
    <property type="match status" value="1"/>
</dbReference>
<dbReference type="PANTHER" id="PTHR47936:SF1">
    <property type="entry name" value="PENTATRICOPEPTIDE REPEAT-CONTAINING PROTEIN GUN1, CHLOROPLASTIC"/>
    <property type="match status" value="1"/>
</dbReference>
<sequence>MFGSGTLYFWLGHNLTAMDCSHHRRLVDHYAVLDVMASATMAELRSSYRRMALRTHPDKGGNSEDFRQVLEAFAVLSSSRARAAYDSSIRARQEAASSRSRRTTKHTLKKSQQQPHQQQQKTQQQQQHQQQHQQQQQKKPQEGCGQPASSSPQQQTDTKQQQQQQKEQQQQQQQQHTHYSQQQQEEEEEQADAQQQPKSSSVPPPAGHAANSEAQGQGSGSDAKPQTSTHPAHQVSACMARLRVLAFQMPRPQREASLQALLPQLRSRFLEFMQVHGKPEVDPGQGQHAAEGQRSRRGTVGTEGAETPQETPQERVLDDPMALAPVSPGSDSSKSSSGSDESDIDEVLALENEECSMLLAVEDAEDAVMGLGEDDSGDQGESDPDCKLPTAAIGASNRQAGSSGYRGVSRRVDTKTGLITYQAGVIVNHVEARSSYTASAEESVDFHIALVQLRESVEQGVEGADGVEGSLTFEQSFRAAFQQRQEELGKLSLSFSISFRAFGVKFHTPNTTKMEEALEVRSRLLAAREQGVSALQACLIYAEIEVLTAGRTNVHKKSRSWSLAEATEFVGRFEARCESTQLRRETLQLRREAEGGTGGKNAAAQRRTQKALKDAGKLERRQQRLQVSWRRVVGRAQRGLQQEQRLSAIPLKQAAAAAAEAARAKARADLQAKPPGAAQLEHDEAASHDGDGRSANAVLCRAHGSQQRTGYQPKGAAPSRKPASKKKLLALLHSPKFPAGQAASIVTQLLPYGVLDDAKGVTRVADALVRQKLWQHALSVVCEAHQRRVDLDVIAYSAAASACEKGQQWDLALQVLQSMRSQPVPANVITFSAVMSAAEKGRQWVWPLQLFSEMRAQQIRPNEVTFNAAISSCGRCGRWPEALSLHHGMHGAQLQPGIISYN</sequence>
<name>A0A813DCB6_POLGL</name>
<dbReference type="InterPro" id="IPR011990">
    <property type="entry name" value="TPR-like_helical_dom_sf"/>
</dbReference>
<feature type="region of interest" description="Disordered" evidence="3">
    <location>
        <begin position="81"/>
        <end position="235"/>
    </location>
</feature>
<keyword evidence="1" id="KW-0677">Repeat</keyword>
<evidence type="ECO:0000313" key="6">
    <source>
        <dbReference type="Proteomes" id="UP000654075"/>
    </source>
</evidence>